<dbReference type="AlphaFoldDB" id="A0A7J7NKK1"/>
<dbReference type="OrthoDB" id="567788at2759"/>
<evidence type="ECO:0000259" key="3">
    <source>
        <dbReference type="PROSITE" id="PS50102"/>
    </source>
</evidence>
<dbReference type="SUPFAM" id="SSF54928">
    <property type="entry name" value="RNA-binding domain, RBD"/>
    <property type="match status" value="1"/>
</dbReference>
<evidence type="ECO:0000256" key="1">
    <source>
        <dbReference type="ARBA" id="ARBA00022884"/>
    </source>
</evidence>
<dbReference type="SMART" id="SM00360">
    <property type="entry name" value="RRM"/>
    <property type="match status" value="1"/>
</dbReference>
<dbReference type="Proteomes" id="UP000541444">
    <property type="component" value="Unassembled WGS sequence"/>
</dbReference>
<dbReference type="InterPro" id="IPR050825">
    <property type="entry name" value="RBM42_RBP45_47-like"/>
</dbReference>
<dbReference type="PANTHER" id="PTHR47640:SF27">
    <property type="entry name" value="OS07G0615400 PROTEIN"/>
    <property type="match status" value="1"/>
</dbReference>
<dbReference type="Pfam" id="PF00076">
    <property type="entry name" value="RRM_1"/>
    <property type="match status" value="1"/>
</dbReference>
<comment type="caution">
    <text evidence="4">The sequence shown here is derived from an EMBL/GenBank/DDBJ whole genome shotgun (WGS) entry which is preliminary data.</text>
</comment>
<reference evidence="4 5" key="1">
    <citation type="journal article" date="2020" name="IScience">
        <title>Genome Sequencing of the Endangered Kingdonia uniflora (Circaeasteraceae, Ranunculales) Reveals Potential Mechanisms of Evolutionary Specialization.</title>
        <authorList>
            <person name="Sun Y."/>
            <person name="Deng T."/>
            <person name="Zhang A."/>
            <person name="Moore M.J."/>
            <person name="Landis J.B."/>
            <person name="Lin N."/>
            <person name="Zhang H."/>
            <person name="Zhang X."/>
            <person name="Huang J."/>
            <person name="Zhang X."/>
            <person name="Sun H."/>
            <person name="Wang H."/>
        </authorList>
    </citation>
    <scope>NUCLEOTIDE SEQUENCE [LARGE SCALE GENOMIC DNA]</scope>
    <source>
        <strain evidence="4">TB1705</strain>
        <tissue evidence="4">Leaf</tissue>
    </source>
</reference>
<dbReference type="PANTHER" id="PTHR47640">
    <property type="entry name" value="TRNA SELENOCYSTEINE 1-ASSOCIATED PROTEIN 1-RELATED-RELATED"/>
    <property type="match status" value="1"/>
</dbReference>
<proteinExistence type="predicted"/>
<dbReference type="GO" id="GO:0003729">
    <property type="term" value="F:mRNA binding"/>
    <property type="evidence" value="ECO:0007669"/>
    <property type="project" value="InterPro"/>
</dbReference>
<evidence type="ECO:0000313" key="5">
    <source>
        <dbReference type="Proteomes" id="UP000541444"/>
    </source>
</evidence>
<protein>
    <recommendedName>
        <fullName evidence="3">RRM domain-containing protein</fullName>
    </recommendedName>
</protein>
<dbReference type="EMBL" id="JACGCM010000715">
    <property type="protein sequence ID" value="KAF6167759.1"/>
    <property type="molecule type" value="Genomic_DNA"/>
</dbReference>
<evidence type="ECO:0000256" key="2">
    <source>
        <dbReference type="PROSITE-ProRule" id="PRU00176"/>
    </source>
</evidence>
<dbReference type="InterPro" id="IPR000504">
    <property type="entry name" value="RRM_dom"/>
</dbReference>
<dbReference type="Gene3D" id="3.30.70.330">
    <property type="match status" value="1"/>
</dbReference>
<accession>A0A7J7NKK1</accession>
<gene>
    <name evidence="4" type="ORF">GIB67_027537</name>
</gene>
<name>A0A7J7NKK1_9MAGN</name>
<keyword evidence="1 2" id="KW-0694">RNA-binding</keyword>
<keyword evidence="5" id="KW-1185">Reference proteome</keyword>
<dbReference type="InterPro" id="IPR035979">
    <property type="entry name" value="RBD_domain_sf"/>
</dbReference>
<organism evidence="4 5">
    <name type="scientific">Kingdonia uniflora</name>
    <dbReference type="NCBI Taxonomy" id="39325"/>
    <lineage>
        <taxon>Eukaryota</taxon>
        <taxon>Viridiplantae</taxon>
        <taxon>Streptophyta</taxon>
        <taxon>Embryophyta</taxon>
        <taxon>Tracheophyta</taxon>
        <taxon>Spermatophyta</taxon>
        <taxon>Magnoliopsida</taxon>
        <taxon>Ranunculales</taxon>
        <taxon>Circaeasteraceae</taxon>
        <taxon>Kingdonia</taxon>
    </lineage>
</organism>
<evidence type="ECO:0000313" key="4">
    <source>
        <dbReference type="EMBL" id="KAF6167759.1"/>
    </source>
</evidence>
<dbReference type="InterPro" id="IPR012677">
    <property type="entry name" value="Nucleotide-bd_a/b_plait_sf"/>
</dbReference>
<sequence>MLWIDKTRDRAIANLGRYHLSLQKSYNKRVRPQSFNIGDLELRRVTQSLKPQNADKLAESWEGPYAVYDKADKGVIVLINRSPSQVPRIVLPDELFVNIAIKFGAEVNRFLAFLQNIASGGNLKQFLAVAEIESRMKNGTLFACFSVYSSCSDARVMWDQKTSRSRGFGFVSFRNQQDAQSAINDLAEDAQSAINDLTGLGEQPTGNC</sequence>
<dbReference type="PROSITE" id="PS50102">
    <property type="entry name" value="RRM"/>
    <property type="match status" value="1"/>
</dbReference>
<feature type="domain" description="RRM" evidence="3">
    <location>
        <begin position="125"/>
        <end position="186"/>
    </location>
</feature>